<reference evidence="1 2" key="1">
    <citation type="submission" date="2015-09" db="EMBL/GenBank/DDBJ databases">
        <title>Trachymyrmex cornetzi WGS genome.</title>
        <authorList>
            <person name="Nygaard S."/>
            <person name="Hu H."/>
            <person name="Boomsma J."/>
            <person name="Zhang G."/>
        </authorList>
    </citation>
    <scope>NUCLEOTIDE SEQUENCE [LARGE SCALE GENOMIC DNA]</scope>
    <source>
        <strain evidence="1">Tcor2-1</strain>
        <tissue evidence="1">Whole body</tissue>
    </source>
</reference>
<dbReference type="Proteomes" id="UP000078492">
    <property type="component" value="Unassembled WGS sequence"/>
</dbReference>
<sequence>PFDWPENEEFKNGLETVKKLKVVNDTAERAVKLIQDYNACLTKNEEQKQFILQVVSDYKRCFPDAKKETLTRPLTQ</sequence>
<feature type="non-terminal residue" evidence="1">
    <location>
        <position position="1"/>
    </location>
</feature>
<dbReference type="PANTHER" id="PTHR46113:SF1">
    <property type="entry name" value="PEPTIDASE M17 LEUCYL AMINOPEPTIDASE N-TERMINAL DOMAIN-CONTAINING PROTEIN"/>
    <property type="match status" value="1"/>
</dbReference>
<gene>
    <name evidence="1" type="ORF">ALC57_17866</name>
</gene>
<dbReference type="AlphaFoldDB" id="A0A151IT75"/>
<evidence type="ECO:0000313" key="1">
    <source>
        <dbReference type="EMBL" id="KYN10007.1"/>
    </source>
</evidence>
<dbReference type="EMBL" id="KQ981052">
    <property type="protein sequence ID" value="KYN10007.1"/>
    <property type="molecule type" value="Genomic_DNA"/>
</dbReference>
<dbReference type="PANTHER" id="PTHR46113">
    <property type="entry name" value="SNAC DOMAIN-CONTAINING PROTEIN"/>
    <property type="match status" value="1"/>
</dbReference>
<accession>A0A151IT75</accession>
<evidence type="ECO:0000313" key="2">
    <source>
        <dbReference type="Proteomes" id="UP000078492"/>
    </source>
</evidence>
<proteinExistence type="predicted"/>
<organism evidence="1 2">
    <name type="scientific">Trachymyrmex cornetzi</name>
    <dbReference type="NCBI Taxonomy" id="471704"/>
    <lineage>
        <taxon>Eukaryota</taxon>
        <taxon>Metazoa</taxon>
        <taxon>Ecdysozoa</taxon>
        <taxon>Arthropoda</taxon>
        <taxon>Hexapoda</taxon>
        <taxon>Insecta</taxon>
        <taxon>Pterygota</taxon>
        <taxon>Neoptera</taxon>
        <taxon>Endopterygota</taxon>
        <taxon>Hymenoptera</taxon>
        <taxon>Apocrita</taxon>
        <taxon>Aculeata</taxon>
        <taxon>Formicoidea</taxon>
        <taxon>Formicidae</taxon>
        <taxon>Myrmicinae</taxon>
        <taxon>Trachymyrmex</taxon>
    </lineage>
</organism>
<protein>
    <submittedName>
        <fullName evidence="1">Uncharacterized protein</fullName>
    </submittedName>
</protein>
<name>A0A151IT75_9HYME</name>
<keyword evidence="2" id="KW-1185">Reference proteome</keyword>